<sequence length="221" mass="24725">MQIRGVSARKAMQVVRAEQLLDRKEQEGSLKRLRTGIAKHEEASIVCKDTEESLCAMLRAACQLRQGNRLNNSSSDLLVAAKPQRLSAVIPEGYTYRFVLMGCNSNAVKQGLDSIRTHLEQKWQERPGEMDIAGMDTLNEESKEEIRWKTEMQVEADKRMENIVSTIKCQPGSFLPYLHLLNLFSCVEELKKKGRDLSAAAAVQKKSSQSWQVKSGAADGA</sequence>
<comment type="caution">
    <text evidence="1">The sequence shown here is derived from an EMBL/GenBank/DDBJ whole genome shotgun (WGS) entry which is preliminary data.</text>
</comment>
<reference evidence="1" key="1">
    <citation type="submission" date="2017-08" db="EMBL/GenBank/DDBJ databases">
        <authorList>
            <person name="Polle J.E."/>
            <person name="Barry K."/>
            <person name="Cushman J."/>
            <person name="Schmutz J."/>
            <person name="Tran D."/>
            <person name="Hathwaick L.T."/>
            <person name="Yim W.C."/>
            <person name="Jenkins J."/>
            <person name="Mckie-Krisberg Z.M."/>
            <person name="Prochnik S."/>
            <person name="Lindquist E."/>
            <person name="Dockter R.B."/>
            <person name="Adam C."/>
            <person name="Molina H."/>
            <person name="Bunkerborg J."/>
            <person name="Jin E."/>
            <person name="Buchheim M."/>
            <person name="Magnuson J."/>
        </authorList>
    </citation>
    <scope>NUCLEOTIDE SEQUENCE</scope>
    <source>
        <strain evidence="1">CCAP 19/18</strain>
    </source>
</reference>
<gene>
    <name evidence="1" type="ORF">DUNSADRAFT_13758</name>
</gene>
<accession>A0ABQ7G8R8</accession>
<dbReference type="Proteomes" id="UP000815325">
    <property type="component" value="Unassembled WGS sequence"/>
</dbReference>
<keyword evidence="2" id="KW-1185">Reference proteome</keyword>
<proteinExistence type="predicted"/>
<name>A0ABQ7G8R8_DUNSA</name>
<organism evidence="1 2">
    <name type="scientific">Dunaliella salina</name>
    <name type="common">Green alga</name>
    <name type="synonym">Protococcus salinus</name>
    <dbReference type="NCBI Taxonomy" id="3046"/>
    <lineage>
        <taxon>Eukaryota</taxon>
        <taxon>Viridiplantae</taxon>
        <taxon>Chlorophyta</taxon>
        <taxon>core chlorophytes</taxon>
        <taxon>Chlorophyceae</taxon>
        <taxon>CS clade</taxon>
        <taxon>Chlamydomonadales</taxon>
        <taxon>Dunaliellaceae</taxon>
        <taxon>Dunaliella</taxon>
    </lineage>
</organism>
<dbReference type="EMBL" id="MU069987">
    <property type="protein sequence ID" value="KAF5831002.1"/>
    <property type="molecule type" value="Genomic_DNA"/>
</dbReference>
<evidence type="ECO:0000313" key="2">
    <source>
        <dbReference type="Proteomes" id="UP000815325"/>
    </source>
</evidence>
<protein>
    <submittedName>
        <fullName evidence="1">Uncharacterized protein</fullName>
    </submittedName>
</protein>
<evidence type="ECO:0000313" key="1">
    <source>
        <dbReference type="EMBL" id="KAF5831002.1"/>
    </source>
</evidence>